<feature type="compositionally biased region" description="Polar residues" evidence="1">
    <location>
        <begin position="38"/>
        <end position="51"/>
    </location>
</feature>
<dbReference type="AlphaFoldDB" id="A0A4U0TUC1"/>
<comment type="caution">
    <text evidence="2">The sequence shown here is derived from an EMBL/GenBank/DDBJ whole genome shotgun (WGS) entry which is preliminary data.</text>
</comment>
<sequence>MRVSPLRRLARPRPAPLSLRQRRWQSTQHAESAPPSQPRTQQKPNPHSNFYKTFGRPLVKNFLIATAVFQALYYGWAKLESIEVKQEKEREVRSLQGEIEGTTEFLAGDQVCAPSPPSPGLGGQSGPYEPDTGSLIDSQNALKRHYMPEVAPTTVSAEGAEMLDLRQEHQAHKPKQTEWLSEYAYFYQT</sequence>
<keyword evidence="3" id="KW-1185">Reference proteome</keyword>
<evidence type="ECO:0000256" key="1">
    <source>
        <dbReference type="SAM" id="MobiDB-lite"/>
    </source>
</evidence>
<dbReference type="EMBL" id="NAJL01000032">
    <property type="protein sequence ID" value="TKA25824.1"/>
    <property type="molecule type" value="Genomic_DNA"/>
</dbReference>
<reference evidence="2 3" key="1">
    <citation type="submission" date="2017-03" db="EMBL/GenBank/DDBJ databases">
        <title>Genomes of endolithic fungi from Antarctica.</title>
        <authorList>
            <person name="Coleine C."/>
            <person name="Masonjones S."/>
            <person name="Stajich J.E."/>
        </authorList>
    </citation>
    <scope>NUCLEOTIDE SEQUENCE [LARGE SCALE GENOMIC DNA]</scope>
    <source>
        <strain evidence="2 3">CCFEE 6315</strain>
    </source>
</reference>
<organism evidence="2 3">
    <name type="scientific">Salinomyces thailandicus</name>
    <dbReference type="NCBI Taxonomy" id="706561"/>
    <lineage>
        <taxon>Eukaryota</taxon>
        <taxon>Fungi</taxon>
        <taxon>Dikarya</taxon>
        <taxon>Ascomycota</taxon>
        <taxon>Pezizomycotina</taxon>
        <taxon>Dothideomycetes</taxon>
        <taxon>Dothideomycetidae</taxon>
        <taxon>Mycosphaerellales</taxon>
        <taxon>Teratosphaeriaceae</taxon>
        <taxon>Salinomyces</taxon>
    </lineage>
</organism>
<dbReference type="OrthoDB" id="2120024at2759"/>
<protein>
    <submittedName>
        <fullName evidence="2">Uncharacterized protein</fullName>
    </submittedName>
</protein>
<feature type="region of interest" description="Disordered" evidence="1">
    <location>
        <begin position="1"/>
        <end position="51"/>
    </location>
</feature>
<accession>A0A4U0TUC1</accession>
<gene>
    <name evidence="2" type="ORF">B0A50_05579</name>
</gene>
<evidence type="ECO:0000313" key="3">
    <source>
        <dbReference type="Proteomes" id="UP000308549"/>
    </source>
</evidence>
<dbReference type="Proteomes" id="UP000308549">
    <property type="component" value="Unassembled WGS sequence"/>
</dbReference>
<proteinExistence type="predicted"/>
<name>A0A4U0TUC1_9PEZI</name>
<evidence type="ECO:0000313" key="2">
    <source>
        <dbReference type="EMBL" id="TKA25824.1"/>
    </source>
</evidence>